<dbReference type="InterPro" id="IPR000158">
    <property type="entry name" value="Cell_div_FtsZ"/>
</dbReference>
<keyword evidence="3 5" id="KW-0547">Nucleotide-binding</keyword>
<dbReference type="Gene3D" id="3.40.50.1440">
    <property type="entry name" value="Tubulin/FtsZ, GTPase domain"/>
    <property type="match status" value="1"/>
</dbReference>
<accession>A0A2N5XLY8</accession>
<evidence type="ECO:0000313" key="11">
    <source>
        <dbReference type="EMBL" id="PLW75539.1"/>
    </source>
</evidence>
<dbReference type="Gene3D" id="3.30.1330.20">
    <property type="entry name" value="Tubulin/FtsZ, C-terminal domain"/>
    <property type="match status" value="1"/>
</dbReference>
<dbReference type="FunFam" id="3.40.50.1440:FF:000001">
    <property type="entry name" value="Cell division protein FtsZ"/>
    <property type="match status" value="1"/>
</dbReference>
<evidence type="ECO:0000256" key="3">
    <source>
        <dbReference type="ARBA" id="ARBA00022741"/>
    </source>
</evidence>
<evidence type="ECO:0000256" key="2">
    <source>
        <dbReference type="ARBA" id="ARBA00022490"/>
    </source>
</evidence>
<dbReference type="SUPFAM" id="SSF52490">
    <property type="entry name" value="Tubulin nucleotide-binding domain-like"/>
    <property type="match status" value="1"/>
</dbReference>
<dbReference type="AlphaFoldDB" id="A0A2N5XLY8"/>
<evidence type="ECO:0000313" key="12">
    <source>
        <dbReference type="EMBL" id="PLW78946.1"/>
    </source>
</evidence>
<evidence type="ECO:0000259" key="10">
    <source>
        <dbReference type="SMART" id="SM00865"/>
    </source>
</evidence>
<dbReference type="FunFam" id="3.30.1330.20:FF:000011">
    <property type="entry name" value="Cell division protein FtsZ"/>
    <property type="match status" value="1"/>
</dbReference>
<dbReference type="NCBIfam" id="TIGR00065">
    <property type="entry name" value="ftsZ"/>
    <property type="match status" value="1"/>
</dbReference>
<feature type="compositionally biased region" description="Polar residues" evidence="8">
    <location>
        <begin position="604"/>
        <end position="618"/>
    </location>
</feature>
<feature type="binding site" evidence="5">
    <location>
        <position position="146"/>
    </location>
    <ligand>
        <name>GTP</name>
        <dbReference type="ChEBI" id="CHEBI:37565"/>
    </ligand>
</feature>
<evidence type="ECO:0000256" key="6">
    <source>
        <dbReference type="NCBIfam" id="TIGR00065"/>
    </source>
</evidence>
<dbReference type="InterPro" id="IPR045061">
    <property type="entry name" value="FtsZ/CetZ"/>
</dbReference>
<keyword evidence="5 7" id="KW-0717">Septation</keyword>
<dbReference type="InterPro" id="IPR024757">
    <property type="entry name" value="FtsZ_C"/>
</dbReference>
<sequence>MTINLRMPDITELKPRITVFGVGGAGGNAVNNMIETGLEGVDFVVANTDAQALTLSKAERIVQMGIAVTEGLGAGSQPEVGRAAAEEVLDEINDHLNGSHMVFITAGMGGGTGTGAAPVIARTAREQGILTVGVVTKPFHFEGQRRMRLAESGIDELQKSVDTLIVIPNQNLFRIANEKTTFADAFSMADEVLYSGVACITDLMVKEGLINLDFADVRSVMRAMGKAMMGTGEASGEGRALAAAEAAIANPLLDDISMKGAQGLLISITGGQDLTLFEVDEAATRIREEVDEDANIILGATFDEKMEGMIRVSVVATGIDQVLHETVMPADQRMKELNERLRTVAAPTYDVEADAPAEAVSLEASVSDQASAAVAEAVEAVEREIKLPEMPVSRPSQQDPEVSIAPFKPEAVIEPVNEEEFEAPKSVVEAPVVAEQPFIPAMPEVPENLRRAMPNVDELPPMIQRELEALRNREELGHQDDETRPMSLLKRLAAVGLGRREDELEQAAGGHAPQAAKAAQAAPQVQQAAPVQQPMQPRVQQPQAQQHYQPQQAPAPQAAQRPVQNELPAMPRMNAPAAPHAPHSSQPGMPAAGSPFNEFAPRQQRPTQNSMYQPQQGQLDPHGRSVPTAAPQAQGISEEEQVEIPAFLRRQVR</sequence>
<comment type="caution">
    <text evidence="11">The sequence shown here is derived from an EMBL/GenBank/DDBJ whole genome shotgun (WGS) entry which is preliminary data.</text>
</comment>
<dbReference type="GO" id="GO:0000917">
    <property type="term" value="P:division septum assembly"/>
    <property type="evidence" value="ECO:0007669"/>
    <property type="project" value="UniProtKB-KW"/>
</dbReference>
<feature type="binding site" evidence="5">
    <location>
        <position position="190"/>
    </location>
    <ligand>
        <name>GTP</name>
        <dbReference type="ChEBI" id="CHEBI:37565"/>
    </ligand>
</feature>
<dbReference type="GO" id="GO:0032153">
    <property type="term" value="C:cell division site"/>
    <property type="evidence" value="ECO:0007669"/>
    <property type="project" value="UniProtKB-UniRule"/>
</dbReference>
<dbReference type="Pfam" id="PF12327">
    <property type="entry name" value="FtsZ_C"/>
    <property type="match status" value="1"/>
</dbReference>
<dbReference type="SMART" id="SM00865">
    <property type="entry name" value="Tubulin_C"/>
    <property type="match status" value="1"/>
</dbReference>
<comment type="subcellular location">
    <subcellularLocation>
        <location evidence="5">Cytoplasm</location>
    </subcellularLocation>
    <text evidence="5">Assembles at midcell at the inner surface of the cytoplasmic membrane.</text>
</comment>
<feature type="domain" description="Tubulin/FtsZ GTPase" evidence="9">
    <location>
        <begin position="16"/>
        <end position="208"/>
    </location>
</feature>
<dbReference type="PANTHER" id="PTHR30314:SF3">
    <property type="entry name" value="MITOCHONDRIAL DIVISION PROTEIN FSZA"/>
    <property type="match status" value="1"/>
</dbReference>
<name>A0A2N5XLY8_9HYPH</name>
<feature type="binding site" evidence="5">
    <location>
        <position position="142"/>
    </location>
    <ligand>
        <name>GTP</name>
        <dbReference type="ChEBI" id="CHEBI:37565"/>
    </ligand>
</feature>
<dbReference type="Pfam" id="PF00091">
    <property type="entry name" value="Tubulin"/>
    <property type="match status" value="1"/>
</dbReference>
<feature type="binding site" evidence="5">
    <location>
        <begin position="111"/>
        <end position="113"/>
    </location>
    <ligand>
        <name>GTP</name>
        <dbReference type="ChEBI" id="CHEBI:37565"/>
    </ligand>
</feature>
<dbReference type="InterPro" id="IPR037103">
    <property type="entry name" value="Tubulin/FtsZ-like_C"/>
</dbReference>
<protein>
    <recommendedName>
        <fullName evidence="5 6">Cell division protein FtsZ</fullName>
    </recommendedName>
</protein>
<keyword evidence="5 7" id="KW-0131">Cell cycle</keyword>
<feature type="compositionally biased region" description="Low complexity" evidence="8">
    <location>
        <begin position="506"/>
        <end position="583"/>
    </location>
</feature>
<dbReference type="InterPro" id="IPR018316">
    <property type="entry name" value="Tubulin/FtsZ_2-layer-sand-dom"/>
</dbReference>
<evidence type="ECO:0000256" key="5">
    <source>
        <dbReference type="HAMAP-Rule" id="MF_00909"/>
    </source>
</evidence>
<keyword evidence="2 5" id="KW-0963">Cytoplasm</keyword>
<gene>
    <name evidence="5" type="primary">ftsZ</name>
    <name evidence="12" type="ORF">C0081_01535</name>
    <name evidence="11" type="ORF">C0081_19575</name>
</gene>
<dbReference type="PROSITE" id="PS01135">
    <property type="entry name" value="FTSZ_2"/>
    <property type="match status" value="1"/>
</dbReference>
<comment type="subunit">
    <text evidence="5">Homodimer. Polymerizes to form a dynamic ring structure in a strictly GTP-dependent manner. Interacts directly with several other division proteins.</text>
</comment>
<keyword evidence="4 5" id="KW-0342">GTP-binding</keyword>
<dbReference type="InterPro" id="IPR036525">
    <property type="entry name" value="Tubulin/FtsZ_GTPase_sf"/>
</dbReference>
<dbReference type="HAMAP" id="MF_00909">
    <property type="entry name" value="FtsZ"/>
    <property type="match status" value="1"/>
</dbReference>
<dbReference type="PROSITE" id="PS01134">
    <property type="entry name" value="FTSZ_1"/>
    <property type="match status" value="1"/>
</dbReference>
<dbReference type="PRINTS" id="PR00423">
    <property type="entry name" value="CELLDVISFTSZ"/>
</dbReference>
<proteinExistence type="inferred from homology"/>
<feature type="region of interest" description="Disordered" evidence="8">
    <location>
        <begin position="503"/>
        <end position="653"/>
    </location>
</feature>
<organism evidence="11 13">
    <name type="scientific">Cohaesibacter celericrescens</name>
    <dbReference type="NCBI Taxonomy" id="2067669"/>
    <lineage>
        <taxon>Bacteria</taxon>
        <taxon>Pseudomonadati</taxon>
        <taxon>Pseudomonadota</taxon>
        <taxon>Alphaproteobacteria</taxon>
        <taxon>Hyphomicrobiales</taxon>
        <taxon>Cohaesibacteraceae</taxon>
    </lineage>
</organism>
<evidence type="ECO:0000259" key="9">
    <source>
        <dbReference type="SMART" id="SM00864"/>
    </source>
</evidence>
<dbReference type="Proteomes" id="UP000234881">
    <property type="component" value="Unassembled WGS sequence"/>
</dbReference>
<dbReference type="OrthoDB" id="9813375at2"/>
<reference evidence="11 13" key="1">
    <citation type="submission" date="2018-01" db="EMBL/GenBank/DDBJ databases">
        <title>The draft genome sequence of Cohaesibacter sp. H1304.</title>
        <authorList>
            <person name="Wang N.-N."/>
            <person name="Du Z.-J."/>
        </authorList>
    </citation>
    <scope>NUCLEOTIDE SEQUENCE [LARGE SCALE GENOMIC DNA]</scope>
    <source>
        <strain evidence="11 13">H1304</strain>
    </source>
</reference>
<dbReference type="CDD" id="cd02201">
    <property type="entry name" value="FtsZ_type1"/>
    <property type="match status" value="1"/>
</dbReference>
<comment type="function">
    <text evidence="5 7">Essential cell division protein that forms a contractile ring structure (Z ring) at the future cell division site. The regulation of the ring assembly controls the timing and the location of cell division. One of the functions of the FtsZ ring is to recruit other cell division proteins to the septum to produce a new cell wall between the dividing cells. Binds GTP and shows GTPase activity.</text>
</comment>
<evidence type="ECO:0000256" key="7">
    <source>
        <dbReference type="RuleBase" id="RU000631"/>
    </source>
</evidence>
<evidence type="ECO:0000256" key="8">
    <source>
        <dbReference type="SAM" id="MobiDB-lite"/>
    </source>
</evidence>
<dbReference type="GO" id="GO:0003924">
    <property type="term" value="F:GTPase activity"/>
    <property type="evidence" value="ECO:0007669"/>
    <property type="project" value="UniProtKB-UniRule"/>
</dbReference>
<dbReference type="InterPro" id="IPR003008">
    <property type="entry name" value="Tubulin_FtsZ_GTPase"/>
</dbReference>
<dbReference type="InterPro" id="IPR020805">
    <property type="entry name" value="Cell_div_FtsZ_CS"/>
</dbReference>
<dbReference type="EMBL" id="PKUQ01000001">
    <property type="protein sequence ID" value="PLW78946.1"/>
    <property type="molecule type" value="Genomic_DNA"/>
</dbReference>
<dbReference type="GO" id="GO:0005525">
    <property type="term" value="F:GTP binding"/>
    <property type="evidence" value="ECO:0007669"/>
    <property type="project" value="UniProtKB-UniRule"/>
</dbReference>
<keyword evidence="5 7" id="KW-0132">Cell division</keyword>
<dbReference type="SUPFAM" id="SSF55307">
    <property type="entry name" value="Tubulin C-terminal domain-like"/>
    <property type="match status" value="1"/>
</dbReference>
<feature type="binding site" evidence="5">
    <location>
        <begin position="24"/>
        <end position="28"/>
    </location>
    <ligand>
        <name>GTP</name>
        <dbReference type="ChEBI" id="CHEBI:37565"/>
    </ligand>
</feature>
<evidence type="ECO:0000256" key="4">
    <source>
        <dbReference type="ARBA" id="ARBA00023134"/>
    </source>
</evidence>
<comment type="similarity">
    <text evidence="1 5 7">Belongs to the FtsZ family.</text>
</comment>
<feature type="domain" description="Tubulin/FtsZ 2-layer sandwich" evidence="10">
    <location>
        <begin position="210"/>
        <end position="328"/>
    </location>
</feature>
<dbReference type="EMBL" id="PKUQ01000050">
    <property type="protein sequence ID" value="PLW75539.1"/>
    <property type="molecule type" value="Genomic_DNA"/>
</dbReference>
<evidence type="ECO:0000256" key="1">
    <source>
        <dbReference type="ARBA" id="ARBA00009690"/>
    </source>
</evidence>
<dbReference type="SMART" id="SM00864">
    <property type="entry name" value="Tubulin"/>
    <property type="match status" value="1"/>
</dbReference>
<dbReference type="InterPro" id="IPR008280">
    <property type="entry name" value="Tub_FtsZ_C"/>
</dbReference>
<dbReference type="RefSeq" id="WP_101532029.1">
    <property type="nucleotide sequence ID" value="NZ_PKUQ01000001.1"/>
</dbReference>
<keyword evidence="13" id="KW-1185">Reference proteome</keyword>
<evidence type="ECO:0000313" key="13">
    <source>
        <dbReference type="Proteomes" id="UP000234881"/>
    </source>
</evidence>
<dbReference type="GO" id="GO:0051258">
    <property type="term" value="P:protein polymerization"/>
    <property type="evidence" value="ECO:0007669"/>
    <property type="project" value="UniProtKB-UniRule"/>
</dbReference>
<dbReference type="GO" id="GO:0005737">
    <property type="term" value="C:cytoplasm"/>
    <property type="evidence" value="ECO:0007669"/>
    <property type="project" value="UniProtKB-SubCell"/>
</dbReference>
<dbReference type="PANTHER" id="PTHR30314">
    <property type="entry name" value="CELL DIVISION PROTEIN FTSZ-RELATED"/>
    <property type="match status" value="1"/>
</dbReference>
<dbReference type="GO" id="GO:0043093">
    <property type="term" value="P:FtsZ-dependent cytokinesis"/>
    <property type="evidence" value="ECO:0007669"/>
    <property type="project" value="UniProtKB-UniRule"/>
</dbReference>